<feature type="compositionally biased region" description="Basic and acidic residues" evidence="1">
    <location>
        <begin position="238"/>
        <end position="254"/>
    </location>
</feature>
<feature type="compositionally biased region" description="Basic and acidic residues" evidence="1">
    <location>
        <begin position="607"/>
        <end position="617"/>
    </location>
</feature>
<dbReference type="EMBL" id="JBBPBN010000022">
    <property type="protein sequence ID" value="KAK9011932.1"/>
    <property type="molecule type" value="Genomic_DNA"/>
</dbReference>
<feature type="compositionally biased region" description="Low complexity" evidence="1">
    <location>
        <begin position="403"/>
        <end position="418"/>
    </location>
</feature>
<protein>
    <recommendedName>
        <fullName evidence="2">DUF4378 domain-containing protein</fullName>
    </recommendedName>
</protein>
<reference evidence="3 4" key="1">
    <citation type="journal article" date="2024" name="G3 (Bethesda)">
        <title>Genome assembly of Hibiscus sabdariffa L. provides insights into metabolisms of medicinal natural products.</title>
        <authorList>
            <person name="Kim T."/>
        </authorList>
    </citation>
    <scope>NUCLEOTIDE SEQUENCE [LARGE SCALE GENOMIC DNA]</scope>
    <source>
        <strain evidence="3">TK-2024</strain>
        <tissue evidence="3">Old leaves</tissue>
    </source>
</reference>
<sequence length="1065" mass="119061">MSSKFMYSLLDENPDLHKQTGCMNGLFQLFDCHHFYGSRRISRPDHRRLPSGPKGKHRTEAKIGSDKMKGNNPKKTSKEKQRFSFESPRTSLSSSSCSSSFSPAHCSKESHVDRSSSRTAFRETLRKEIFSYQSNASLQSSQNSLHLRDVVKDSMYREARELSIKTATEVEAGQPQTFKYVDSPRPLQSLKPSTTRNTCCNEPSHGVLKLKGAPKMSNECEDGSLAFAPLDAHRFSYDGRGSQDAHKSKPKDLPRLSLDSRNSSRNGPISNMKSNFLLGELNKSSMNTNDIRSQKQKAGIYEGSSSVVAKLMGLKVDPRSPSSTIYENKKSSISGSSRNSRKELTSPCMINGEGKKLVDGEIEKRLAELEFTTPGKDFGAFEEILEAIRRSKQISGTRKEEQTSSSISHTSSILGQSSEVPNLRKLHSNNEVSATIKGTTTPTCLKLPINIIKASKVTENGSNSTSSVVATGRLSRLPISSHANTRFEKADKQSYKDSTPSGPSNKILSRDNTVRTLRDNQISKGHSPNARENSKLAVSLETSCLKLHQKKLEKEKQSRRTNLGPNQSRGRRQSSYIQAKSGLPHRKPRHKSHNMRQSDDQLSDTGSDMRDLSHRSVDSSIHSESNMSTASYDDNEVTSAQSYDKIEGTFSPKQEMYQKNPAAILVEGDPKTEPPRTALEQPSPISVLDAAFYGDESPSPVKKKSKAFEDDEDLTPNVADWSSIGLNHLPTCRETSPKFKTDCRKAENIQQLVQRLMSLDSVHEIEHICKSPNPDHEYIAEVMLASGLLNELDFSFVAYQLHPSDHLLNPNLFPALEQIKASIWFLNRKHSGRKVNQLDPIQKSHRQLIFDAVNEILIIKSVKKGSYKQWTFPSTWEDRRRKTQELVRDLCSEIDKLQTTSNIEDNNLNNSIIWGNFSIGSMDWTDCRSEIPWLVLDVERLIFKDLICEVISSEVANLQQRRRRHCRQLFLKRLGISTMLLIVAPVQAALSSYHRRPKPSTNVGSLSKGQVGVCLLQSSDRPNITQSQSFVSQSVLQENLNSVQESHASNTTVGSDVSLSADDQS</sequence>
<feature type="compositionally biased region" description="Polar residues" evidence="1">
    <location>
        <begin position="496"/>
        <end position="507"/>
    </location>
</feature>
<feature type="compositionally biased region" description="Polar residues" evidence="1">
    <location>
        <begin position="560"/>
        <end position="578"/>
    </location>
</feature>
<dbReference type="InterPro" id="IPR025486">
    <property type="entry name" value="DUF4378"/>
</dbReference>
<feature type="region of interest" description="Disordered" evidence="1">
    <location>
        <begin position="42"/>
        <end position="119"/>
    </location>
</feature>
<feature type="region of interest" description="Disordered" evidence="1">
    <location>
        <begin position="551"/>
        <end position="638"/>
    </location>
</feature>
<evidence type="ECO:0000259" key="2">
    <source>
        <dbReference type="Pfam" id="PF14309"/>
    </source>
</evidence>
<feature type="region of interest" description="Disordered" evidence="1">
    <location>
        <begin position="393"/>
        <end position="422"/>
    </location>
</feature>
<accession>A0ABR2RGT5</accession>
<feature type="region of interest" description="Disordered" evidence="1">
    <location>
        <begin position="179"/>
        <end position="198"/>
    </location>
</feature>
<evidence type="ECO:0000256" key="1">
    <source>
        <dbReference type="SAM" id="MobiDB-lite"/>
    </source>
</evidence>
<feature type="region of interest" description="Disordered" evidence="1">
    <location>
        <begin position="318"/>
        <end position="347"/>
    </location>
</feature>
<feature type="compositionally biased region" description="Basic and acidic residues" evidence="1">
    <location>
        <begin position="485"/>
        <end position="495"/>
    </location>
</feature>
<dbReference type="PANTHER" id="PTHR31680:SF15">
    <property type="entry name" value="PROTEIN LONGIFOLIA 2"/>
    <property type="match status" value="1"/>
</dbReference>
<feature type="compositionally biased region" description="Low complexity" evidence="1">
    <location>
        <begin position="255"/>
        <end position="266"/>
    </location>
</feature>
<dbReference type="InterPro" id="IPR033334">
    <property type="entry name" value="LNG1/2"/>
</dbReference>
<feature type="region of interest" description="Disordered" evidence="1">
    <location>
        <begin position="238"/>
        <end position="275"/>
    </location>
</feature>
<evidence type="ECO:0000313" key="4">
    <source>
        <dbReference type="Proteomes" id="UP001396334"/>
    </source>
</evidence>
<name>A0ABR2RGT5_9ROSI</name>
<dbReference type="Proteomes" id="UP001396334">
    <property type="component" value="Unassembled WGS sequence"/>
</dbReference>
<proteinExistence type="predicted"/>
<evidence type="ECO:0000313" key="3">
    <source>
        <dbReference type="EMBL" id="KAK9011932.1"/>
    </source>
</evidence>
<feature type="compositionally biased region" description="Basic residues" evidence="1">
    <location>
        <begin position="583"/>
        <end position="594"/>
    </location>
</feature>
<gene>
    <name evidence="3" type="ORF">V6N11_040003</name>
</gene>
<comment type="caution">
    <text evidence="3">The sequence shown here is derived from an EMBL/GenBank/DDBJ whole genome shotgun (WGS) entry which is preliminary data.</text>
</comment>
<keyword evidence="4" id="KW-1185">Reference proteome</keyword>
<dbReference type="Pfam" id="PF14309">
    <property type="entry name" value="DUF4378"/>
    <property type="match status" value="1"/>
</dbReference>
<feature type="region of interest" description="Disordered" evidence="1">
    <location>
        <begin position="1043"/>
        <end position="1065"/>
    </location>
</feature>
<feature type="compositionally biased region" description="Low complexity" evidence="1">
    <location>
        <begin position="84"/>
        <end position="102"/>
    </location>
</feature>
<feature type="compositionally biased region" description="Basic and acidic residues" evidence="1">
    <location>
        <begin position="106"/>
        <end position="119"/>
    </location>
</feature>
<feature type="compositionally biased region" description="Basic and acidic residues" evidence="1">
    <location>
        <begin position="58"/>
        <end position="69"/>
    </location>
</feature>
<feature type="compositionally biased region" description="Polar residues" evidence="1">
    <location>
        <begin position="618"/>
        <end position="638"/>
    </location>
</feature>
<organism evidence="3 4">
    <name type="scientific">Hibiscus sabdariffa</name>
    <name type="common">roselle</name>
    <dbReference type="NCBI Taxonomy" id="183260"/>
    <lineage>
        <taxon>Eukaryota</taxon>
        <taxon>Viridiplantae</taxon>
        <taxon>Streptophyta</taxon>
        <taxon>Embryophyta</taxon>
        <taxon>Tracheophyta</taxon>
        <taxon>Spermatophyta</taxon>
        <taxon>Magnoliopsida</taxon>
        <taxon>eudicotyledons</taxon>
        <taxon>Gunneridae</taxon>
        <taxon>Pentapetalae</taxon>
        <taxon>rosids</taxon>
        <taxon>malvids</taxon>
        <taxon>Malvales</taxon>
        <taxon>Malvaceae</taxon>
        <taxon>Malvoideae</taxon>
        <taxon>Hibiscus</taxon>
    </lineage>
</organism>
<feature type="domain" description="DUF4378" evidence="2">
    <location>
        <begin position="775"/>
        <end position="949"/>
    </location>
</feature>
<feature type="region of interest" description="Disordered" evidence="1">
    <location>
        <begin position="480"/>
        <end position="513"/>
    </location>
</feature>
<dbReference type="PANTHER" id="PTHR31680">
    <property type="entry name" value="LONGIFOLIA PROTEIN"/>
    <property type="match status" value="1"/>
</dbReference>